<feature type="chain" id="PRO_5025580077" description="Lipoprotein" evidence="2">
    <location>
        <begin position="18"/>
        <end position="69"/>
    </location>
</feature>
<proteinExistence type="predicted"/>
<keyword evidence="2" id="KW-0732">Signal</keyword>
<evidence type="ECO:0000256" key="2">
    <source>
        <dbReference type="SAM" id="SignalP"/>
    </source>
</evidence>
<feature type="signal peptide" evidence="2">
    <location>
        <begin position="1"/>
        <end position="17"/>
    </location>
</feature>
<dbReference type="AlphaFoldDB" id="A0A6B2H1K3"/>
<dbReference type="Proteomes" id="UP000478546">
    <property type="component" value="Unassembled WGS sequence"/>
</dbReference>
<keyword evidence="4" id="KW-1185">Reference proteome</keyword>
<dbReference type="PROSITE" id="PS51257">
    <property type="entry name" value="PROKAR_LIPOPROTEIN"/>
    <property type="match status" value="1"/>
</dbReference>
<feature type="region of interest" description="Disordered" evidence="1">
    <location>
        <begin position="39"/>
        <end position="69"/>
    </location>
</feature>
<name>A0A6B2H1K3_9BACT</name>
<feature type="compositionally biased region" description="Basic and acidic residues" evidence="1">
    <location>
        <begin position="39"/>
        <end position="52"/>
    </location>
</feature>
<protein>
    <recommendedName>
        <fullName evidence="5">Lipoprotein</fullName>
    </recommendedName>
</protein>
<evidence type="ECO:0000313" key="3">
    <source>
        <dbReference type="EMBL" id="NDK56985.1"/>
    </source>
</evidence>
<reference evidence="3 4" key="1">
    <citation type="submission" date="2020-01" db="EMBL/GenBank/DDBJ databases">
        <authorList>
            <person name="Kim M.K."/>
        </authorList>
    </citation>
    <scope>NUCLEOTIDE SEQUENCE [LARGE SCALE GENOMIC DNA]</scope>
    <source>
        <strain evidence="3 4">BT213</strain>
    </source>
</reference>
<sequence>MKILRHLLLYAFIGLMAASCNPMHGRKAILVDDDGQSMRFDRNRQESKNKKWDARKKKNFKKNKYSRRD</sequence>
<accession>A0A6B2H1K3</accession>
<organism evidence="3 4">
    <name type="scientific">Pontibacter fetidus</name>
    <dbReference type="NCBI Taxonomy" id="2700082"/>
    <lineage>
        <taxon>Bacteria</taxon>
        <taxon>Pseudomonadati</taxon>
        <taxon>Bacteroidota</taxon>
        <taxon>Cytophagia</taxon>
        <taxon>Cytophagales</taxon>
        <taxon>Hymenobacteraceae</taxon>
        <taxon>Pontibacter</taxon>
    </lineage>
</organism>
<gene>
    <name evidence="3" type="ORF">GWO68_13750</name>
</gene>
<feature type="compositionally biased region" description="Basic residues" evidence="1">
    <location>
        <begin position="53"/>
        <end position="69"/>
    </location>
</feature>
<evidence type="ECO:0008006" key="5">
    <source>
        <dbReference type="Google" id="ProtNLM"/>
    </source>
</evidence>
<comment type="caution">
    <text evidence="3">The sequence shown here is derived from an EMBL/GenBank/DDBJ whole genome shotgun (WGS) entry which is preliminary data.</text>
</comment>
<evidence type="ECO:0000313" key="4">
    <source>
        <dbReference type="Proteomes" id="UP000478546"/>
    </source>
</evidence>
<dbReference type="RefSeq" id="WP_162347046.1">
    <property type="nucleotide sequence ID" value="NZ_JAAEAA010000018.1"/>
</dbReference>
<dbReference type="EMBL" id="JAAEAA010000018">
    <property type="protein sequence ID" value="NDK56985.1"/>
    <property type="molecule type" value="Genomic_DNA"/>
</dbReference>
<evidence type="ECO:0000256" key="1">
    <source>
        <dbReference type="SAM" id="MobiDB-lite"/>
    </source>
</evidence>